<keyword evidence="3" id="KW-1185">Reference proteome</keyword>
<organism evidence="2 3">
    <name type="scientific">Coccidioides immitis (strain RS)</name>
    <name type="common">Valley fever fungus</name>
    <dbReference type="NCBI Taxonomy" id="246410"/>
    <lineage>
        <taxon>Eukaryota</taxon>
        <taxon>Fungi</taxon>
        <taxon>Dikarya</taxon>
        <taxon>Ascomycota</taxon>
        <taxon>Pezizomycotina</taxon>
        <taxon>Eurotiomycetes</taxon>
        <taxon>Eurotiomycetidae</taxon>
        <taxon>Onygenales</taxon>
        <taxon>Onygenaceae</taxon>
        <taxon>Coccidioides</taxon>
    </lineage>
</organism>
<name>A0A0D8JUI4_COCIM</name>
<evidence type="ECO:0000313" key="2">
    <source>
        <dbReference type="EMBL" id="KJF60784.1"/>
    </source>
</evidence>
<reference evidence="3" key="1">
    <citation type="journal article" date="2009" name="Genome Res.">
        <title>Comparative genomic analyses of the human fungal pathogens Coccidioides and their relatives.</title>
        <authorList>
            <person name="Sharpton T.J."/>
            <person name="Stajich J.E."/>
            <person name="Rounsley S.D."/>
            <person name="Gardner M.J."/>
            <person name="Wortman J.R."/>
            <person name="Jordar V.S."/>
            <person name="Maiti R."/>
            <person name="Kodira C.D."/>
            <person name="Neafsey D.E."/>
            <person name="Zeng Q."/>
            <person name="Hung C.-Y."/>
            <person name="McMahan C."/>
            <person name="Muszewska A."/>
            <person name="Grynberg M."/>
            <person name="Mandel M.A."/>
            <person name="Kellner E.M."/>
            <person name="Barker B.M."/>
            <person name="Galgiani J.N."/>
            <person name="Orbach M.J."/>
            <person name="Kirkland T.N."/>
            <person name="Cole G.T."/>
            <person name="Henn M.R."/>
            <person name="Birren B.W."/>
            <person name="Taylor J.W."/>
        </authorList>
    </citation>
    <scope>NUCLEOTIDE SEQUENCE [LARGE SCALE GENOMIC DNA]</scope>
    <source>
        <strain evidence="3">RS</strain>
    </source>
</reference>
<evidence type="ECO:0000313" key="3">
    <source>
        <dbReference type="Proteomes" id="UP000001261"/>
    </source>
</evidence>
<evidence type="ECO:0000256" key="1">
    <source>
        <dbReference type="SAM" id="Phobius"/>
    </source>
</evidence>
<gene>
    <name evidence="2" type="ORF">CIMG_12153</name>
</gene>
<feature type="transmembrane region" description="Helical" evidence="1">
    <location>
        <begin position="12"/>
        <end position="34"/>
    </location>
</feature>
<dbReference type="SUPFAM" id="SSF54534">
    <property type="entry name" value="FKBP-like"/>
    <property type="match status" value="1"/>
</dbReference>
<dbReference type="InParanoid" id="A0A0D8JUI4"/>
<reference evidence="3" key="2">
    <citation type="journal article" date="2010" name="Genome Res.">
        <title>Population genomic sequencing of Coccidioides fungi reveals recent hybridization and transposon control.</title>
        <authorList>
            <person name="Neafsey D.E."/>
            <person name="Barker B.M."/>
            <person name="Sharpton T.J."/>
            <person name="Stajich J.E."/>
            <person name="Park D.J."/>
            <person name="Whiston E."/>
            <person name="Hung C.-Y."/>
            <person name="McMahan C."/>
            <person name="White J."/>
            <person name="Sykes S."/>
            <person name="Heiman D."/>
            <person name="Young S."/>
            <person name="Zeng Q."/>
            <person name="Abouelleil A."/>
            <person name="Aftuck L."/>
            <person name="Bessette D."/>
            <person name="Brown A."/>
            <person name="FitzGerald M."/>
            <person name="Lui A."/>
            <person name="Macdonald J.P."/>
            <person name="Priest M."/>
            <person name="Orbach M.J."/>
            <person name="Galgiani J.N."/>
            <person name="Kirkland T.N."/>
            <person name="Cole G.T."/>
            <person name="Birren B.W."/>
            <person name="Henn M.R."/>
            <person name="Taylor J.W."/>
            <person name="Rounsley S.D."/>
        </authorList>
    </citation>
    <scope>GENOME REANNOTATION</scope>
    <source>
        <strain evidence="3">RS</strain>
    </source>
</reference>
<dbReference type="RefSeq" id="XP_012213998.1">
    <property type="nucleotide sequence ID" value="XM_012358575.1"/>
</dbReference>
<dbReference type="VEuPathDB" id="FungiDB:CIMG_12153"/>
<protein>
    <submittedName>
        <fullName evidence="2">Uncharacterized protein</fullName>
    </submittedName>
</protein>
<keyword evidence="1" id="KW-0472">Membrane</keyword>
<keyword evidence="1" id="KW-0812">Transmembrane</keyword>
<dbReference type="GeneID" id="24164015"/>
<dbReference type="KEGG" id="cim:CIMG_12153"/>
<feature type="transmembrane region" description="Helical" evidence="1">
    <location>
        <begin position="113"/>
        <end position="129"/>
    </location>
</feature>
<dbReference type="EMBL" id="GG704913">
    <property type="protein sequence ID" value="KJF60784.1"/>
    <property type="molecule type" value="Genomic_DNA"/>
</dbReference>
<accession>A0A0D8JUI4</accession>
<dbReference type="AlphaFoldDB" id="A0A0D8JUI4"/>
<sequence>MPIIPEELPIDVLFNTAFIAETIHTLTLITYIVLKFVGNDHSFCLLLLGLSSIFHPQYELYQWPWDSVLGSTYLWLFHTLNSSSPSAQEIQFIKERYKDQKNLTFTEAFSKNQALMLLTLLFFILLFLLQESTVMTDLSLSFNKMCGCLKNSNQANKNIQLLSQPDTKPATAEANNVSRSTQEDKVMVAYTRYLYDQETDHYILKLVKKEKCSIIIPCGFSNLIPPKSTLAFDIHLKKINKLPVVSTNPLINACQD</sequence>
<dbReference type="Proteomes" id="UP000001261">
    <property type="component" value="Unassembled WGS sequence"/>
</dbReference>
<proteinExistence type="predicted"/>
<keyword evidence="1" id="KW-1133">Transmembrane helix</keyword>